<evidence type="ECO:0000313" key="3">
    <source>
        <dbReference type="Proteomes" id="UP000186594"/>
    </source>
</evidence>
<keyword evidence="3" id="KW-1185">Reference proteome</keyword>
<reference evidence="2 3" key="1">
    <citation type="submission" date="2016-04" db="EMBL/GenBank/DDBJ databases">
        <title>Evolutionary innovation and constraint leading to complex multicellularity in the Ascomycota.</title>
        <authorList>
            <person name="Cisse O."/>
            <person name="Nguyen A."/>
            <person name="Hewitt D.A."/>
            <person name="Jedd G."/>
            <person name="Stajich J.E."/>
        </authorList>
    </citation>
    <scope>NUCLEOTIDE SEQUENCE [LARGE SCALE GENOMIC DNA]</scope>
    <source>
        <strain evidence="2 3">DAH-3</strain>
    </source>
</reference>
<organism evidence="2 3">
    <name type="scientific">Neolecta irregularis (strain DAH-3)</name>
    <dbReference type="NCBI Taxonomy" id="1198029"/>
    <lineage>
        <taxon>Eukaryota</taxon>
        <taxon>Fungi</taxon>
        <taxon>Dikarya</taxon>
        <taxon>Ascomycota</taxon>
        <taxon>Taphrinomycotina</taxon>
        <taxon>Neolectales</taxon>
        <taxon>Neolectaceae</taxon>
        <taxon>Neolecta</taxon>
    </lineage>
</organism>
<dbReference type="InterPro" id="IPR032189">
    <property type="entry name" value="Mlh1_C"/>
</dbReference>
<dbReference type="EMBL" id="LXFE01002348">
    <property type="protein sequence ID" value="OLL23044.1"/>
    <property type="molecule type" value="Genomic_DNA"/>
</dbReference>
<dbReference type="Proteomes" id="UP000186594">
    <property type="component" value="Unassembled WGS sequence"/>
</dbReference>
<comment type="caution">
    <text evidence="2">The sequence shown here is derived from an EMBL/GenBank/DDBJ whole genome shotgun (WGS) entry which is preliminary data.</text>
</comment>
<feature type="domain" description="DNA mismatch repair protein Mlh1 C-terminal" evidence="1">
    <location>
        <begin position="1"/>
        <end position="123"/>
    </location>
</feature>
<dbReference type="AlphaFoldDB" id="A0A1U7LK71"/>
<protein>
    <recommendedName>
        <fullName evidence="1">DNA mismatch repair protein Mlh1 C-terminal domain-containing protein</fullName>
    </recommendedName>
</protein>
<proteinExistence type="predicted"/>
<dbReference type="STRING" id="1198029.A0A1U7LK71"/>
<evidence type="ECO:0000313" key="2">
    <source>
        <dbReference type="EMBL" id="OLL23044.1"/>
    </source>
</evidence>
<name>A0A1U7LK71_NEOID</name>
<sequence length="126" mass="14503">MLNEYFSIEISEDGFLLTIPLLLKNYSPGLGKLPRFLHNLGSKVNWFDEKECFKDLIGELSLFYSPEPLPQPVPEAMEGRATDLRHSIEHALFPAFKKRLVATKRSQQERRVVEVADLPDLYKLSI</sequence>
<dbReference type="OMA" id="HWAVEHI"/>
<accession>A0A1U7LK71</accession>
<evidence type="ECO:0000259" key="1">
    <source>
        <dbReference type="Pfam" id="PF16413"/>
    </source>
</evidence>
<dbReference type="Pfam" id="PF16413">
    <property type="entry name" value="Mlh1_C"/>
    <property type="match status" value="1"/>
</dbReference>
<gene>
    <name evidence="2" type="ORF">NEOLI_001283</name>
</gene>
<dbReference type="OrthoDB" id="10263226at2759"/>